<dbReference type="Gene3D" id="1.10.3380.10">
    <property type="entry name" value="Sec63 N-terminal domain-like domain"/>
    <property type="match status" value="2"/>
</dbReference>
<evidence type="ECO:0000256" key="4">
    <source>
        <dbReference type="ARBA" id="ARBA00022806"/>
    </source>
</evidence>
<name>A0A0J9X2V6_GEOCN</name>
<dbReference type="SMART" id="SM00382">
    <property type="entry name" value="AAA"/>
    <property type="match status" value="2"/>
</dbReference>
<dbReference type="PANTHER" id="PTHR47961">
    <property type="entry name" value="DNA POLYMERASE THETA, PUTATIVE (AFU_ORTHOLOGUE AFUA_1G05260)-RELATED"/>
    <property type="match status" value="1"/>
</dbReference>
<dbReference type="FunFam" id="1.10.10.10:FF:000012">
    <property type="entry name" value="U5 small nuclear ribonucleoprotein helicase"/>
    <property type="match status" value="1"/>
</dbReference>
<feature type="domain" description="Helicase ATP-binding" evidence="7">
    <location>
        <begin position="1142"/>
        <end position="1317"/>
    </location>
</feature>
<dbReference type="InterPro" id="IPR050474">
    <property type="entry name" value="Hel308_SKI2-like"/>
</dbReference>
<dbReference type="InterPro" id="IPR014756">
    <property type="entry name" value="Ig_E-set"/>
</dbReference>
<feature type="region of interest" description="Disordered" evidence="6">
    <location>
        <begin position="57"/>
        <end position="79"/>
    </location>
</feature>
<dbReference type="InterPro" id="IPR057842">
    <property type="entry name" value="WH_MER3"/>
</dbReference>
<dbReference type="Pfam" id="PF23445">
    <property type="entry name" value="WHD_SNRNP200"/>
    <property type="match status" value="2"/>
</dbReference>
<dbReference type="Gene3D" id="2.60.40.150">
    <property type="entry name" value="C2 domain"/>
    <property type="match status" value="2"/>
</dbReference>
<keyword evidence="4 9" id="KW-0347">Helicase</keyword>
<dbReference type="InterPro" id="IPR003593">
    <property type="entry name" value="AAA+_ATPase"/>
</dbReference>
<evidence type="ECO:0000313" key="9">
    <source>
        <dbReference type="EMBL" id="CDO51703.1"/>
    </source>
</evidence>
<dbReference type="FunFam" id="3.40.50.300:FF:000231">
    <property type="entry name" value="Activating signal cointegrator 1 complex subunit 3"/>
    <property type="match status" value="1"/>
</dbReference>
<reference evidence="9" key="1">
    <citation type="submission" date="2014-03" db="EMBL/GenBank/DDBJ databases">
        <authorList>
            <person name="Casaregola S."/>
        </authorList>
    </citation>
    <scope>NUCLEOTIDE SEQUENCE [LARGE SCALE GENOMIC DNA]</scope>
    <source>
        <strain evidence="9">CLIB 918</strain>
    </source>
</reference>
<dbReference type="InterPro" id="IPR036388">
    <property type="entry name" value="WH-like_DNA-bd_sf"/>
</dbReference>
<dbReference type="GO" id="GO:0005524">
    <property type="term" value="F:ATP binding"/>
    <property type="evidence" value="ECO:0007669"/>
    <property type="project" value="UniProtKB-KW"/>
</dbReference>
<dbReference type="EMBL" id="CCBN010000001">
    <property type="protein sequence ID" value="CDO51703.1"/>
    <property type="molecule type" value="Genomic_DNA"/>
</dbReference>
<dbReference type="Pfam" id="PF00270">
    <property type="entry name" value="DEAD"/>
    <property type="match status" value="2"/>
</dbReference>
<evidence type="ECO:0000256" key="6">
    <source>
        <dbReference type="SAM" id="MobiDB-lite"/>
    </source>
</evidence>
<dbReference type="Proteomes" id="UP000242525">
    <property type="component" value="Unassembled WGS sequence"/>
</dbReference>
<dbReference type="GO" id="GO:0003676">
    <property type="term" value="F:nucleic acid binding"/>
    <property type="evidence" value="ECO:0007669"/>
    <property type="project" value="InterPro"/>
</dbReference>
<dbReference type="Gene3D" id="1.10.150.20">
    <property type="entry name" value="5' to 3' exonuclease, C-terminal subdomain"/>
    <property type="match status" value="1"/>
</dbReference>
<evidence type="ECO:0000256" key="1">
    <source>
        <dbReference type="ARBA" id="ARBA00010140"/>
    </source>
</evidence>
<dbReference type="FunFam" id="3.40.50.300:FF:000062">
    <property type="entry name" value="U5 small nuclear ribonucleoprotein helicase"/>
    <property type="match status" value="1"/>
</dbReference>
<dbReference type="FunFam" id="1.10.10.10:FF:000024">
    <property type="entry name" value="U5 small nuclear ribonucleoprotein helicase"/>
    <property type="match status" value="1"/>
</dbReference>
<dbReference type="SMART" id="SM00490">
    <property type="entry name" value="HELICc"/>
    <property type="match status" value="2"/>
</dbReference>
<dbReference type="FunFam" id="1.10.3380.10:FF:000001">
    <property type="entry name" value="U5 small nuclear ribonucleoprotein helicase"/>
    <property type="match status" value="1"/>
</dbReference>
<organism evidence="9 10">
    <name type="scientific">Geotrichum candidum</name>
    <name type="common">Oospora lactis</name>
    <name type="synonym">Dipodascus geotrichum</name>
    <dbReference type="NCBI Taxonomy" id="1173061"/>
    <lineage>
        <taxon>Eukaryota</taxon>
        <taxon>Fungi</taxon>
        <taxon>Dikarya</taxon>
        <taxon>Ascomycota</taxon>
        <taxon>Saccharomycotina</taxon>
        <taxon>Dipodascomycetes</taxon>
        <taxon>Dipodascales</taxon>
        <taxon>Dipodascaceae</taxon>
        <taxon>Geotrichum</taxon>
    </lineage>
</organism>
<evidence type="ECO:0000313" key="10">
    <source>
        <dbReference type="Proteomes" id="UP000242525"/>
    </source>
</evidence>
<feature type="domain" description="Helicase C-terminal" evidence="8">
    <location>
        <begin position="1348"/>
        <end position="1559"/>
    </location>
</feature>
<dbReference type="OrthoDB" id="5575at2759"/>
<dbReference type="Pfam" id="PF00271">
    <property type="entry name" value="Helicase_C"/>
    <property type="match status" value="2"/>
</dbReference>
<dbReference type="STRING" id="1173061.A0A0J9X2V6"/>
<dbReference type="SUPFAM" id="SSF46785">
    <property type="entry name" value="Winged helix' DNA-binding domain"/>
    <property type="match status" value="2"/>
</dbReference>
<dbReference type="CDD" id="cd18022">
    <property type="entry name" value="DEXHc_ASCC3_2"/>
    <property type="match status" value="1"/>
</dbReference>
<dbReference type="PROSITE" id="PS51192">
    <property type="entry name" value="HELICASE_ATP_BIND_1"/>
    <property type="match status" value="2"/>
</dbReference>
<keyword evidence="5" id="KW-0067">ATP-binding</keyword>
<dbReference type="Pfam" id="PF02889">
    <property type="entry name" value="Sec63"/>
    <property type="match status" value="2"/>
</dbReference>
<feature type="compositionally biased region" description="Acidic residues" evidence="6">
    <location>
        <begin position="59"/>
        <end position="71"/>
    </location>
</feature>
<dbReference type="Gene3D" id="3.40.50.300">
    <property type="entry name" value="P-loop containing nucleotide triphosphate hydrolases"/>
    <property type="match status" value="4"/>
</dbReference>
<dbReference type="InterPro" id="IPR011545">
    <property type="entry name" value="DEAD/DEAH_box_helicase_dom"/>
</dbReference>
<dbReference type="FunFam" id="1.10.3380.10:FF:000002">
    <property type="entry name" value="Activating signal cointegrator 1 complex subunit 3"/>
    <property type="match status" value="1"/>
</dbReference>
<dbReference type="InterPro" id="IPR001650">
    <property type="entry name" value="Helicase_C-like"/>
</dbReference>
<feature type="domain" description="Helicase ATP-binding" evidence="7">
    <location>
        <begin position="287"/>
        <end position="476"/>
    </location>
</feature>
<keyword evidence="3" id="KW-0378">Hydrolase</keyword>
<accession>A0A0J9X2V6</accession>
<dbReference type="CDD" id="cd18795">
    <property type="entry name" value="SF2_C_Ski2"/>
    <property type="match status" value="2"/>
</dbReference>
<dbReference type="InterPro" id="IPR036390">
    <property type="entry name" value="WH_DNA-bd_sf"/>
</dbReference>
<evidence type="ECO:0000259" key="7">
    <source>
        <dbReference type="PROSITE" id="PS51192"/>
    </source>
</evidence>
<dbReference type="CDD" id="cd18020">
    <property type="entry name" value="DEXHc_ASCC3_1"/>
    <property type="match status" value="1"/>
</dbReference>
<evidence type="ECO:0000256" key="3">
    <source>
        <dbReference type="ARBA" id="ARBA00022801"/>
    </source>
</evidence>
<dbReference type="SUPFAM" id="SSF158702">
    <property type="entry name" value="Sec63 N-terminal domain-like"/>
    <property type="match status" value="2"/>
</dbReference>
<dbReference type="Gene3D" id="1.10.10.10">
    <property type="entry name" value="Winged helix-like DNA-binding domain superfamily/Winged helix DNA-binding domain"/>
    <property type="match status" value="2"/>
</dbReference>
<proteinExistence type="inferred from homology"/>
<comment type="similarity">
    <text evidence="1">Belongs to the helicase family. SKI2 subfamily.</text>
</comment>
<dbReference type="PIRSF" id="PIRSF039073">
    <property type="entry name" value="BRR2"/>
    <property type="match status" value="1"/>
</dbReference>
<dbReference type="InterPro" id="IPR014001">
    <property type="entry name" value="Helicase_ATP-bd"/>
</dbReference>
<dbReference type="InterPro" id="IPR035892">
    <property type="entry name" value="C2_domain_sf"/>
</dbReference>
<dbReference type="PROSITE" id="PS51194">
    <property type="entry name" value="HELICASE_CTER"/>
    <property type="match status" value="2"/>
</dbReference>
<feature type="domain" description="Helicase C-terminal" evidence="8">
    <location>
        <begin position="512"/>
        <end position="710"/>
    </location>
</feature>
<dbReference type="FunFam" id="3.40.50.300:FF:000198">
    <property type="entry name" value="Activating signal cointegrator 1 complex subunit"/>
    <property type="match status" value="1"/>
</dbReference>
<dbReference type="SMART" id="SM00487">
    <property type="entry name" value="DEXDc"/>
    <property type="match status" value="2"/>
</dbReference>
<sequence length="1962" mass="221661">MGSNNASDYFDMFLDSVTKMHDSMNQFDINPDEEILMKPKFDEDYANLSELEKFTITDDSTEDDSYDDDSDYQANESENNITTEDLEVLSWLQVKCASVASGGLSSDELYSTLIGLLTSDASDEDLQISLPDVIGYDHLDFLIELVQKRQSIIIAQKQKEVQLSTNNTFKLMSQQDREQQLRANQRNLKEYEKNLKFAPTQIKYPHVYQNADASGSILSAFGTKYSLPVGTERIIQQNYEEVILPASKRKPPNFASKLIPIQDLDLLCQKTFQKYKTLNTMQSVVYPIGYNTNENMLVCAPTGAGKTDVALLTMLSTIKQFSQTNDSKRGYDVAYGDFKIVYIAPLKALAAEVVEKMGKRLEWLGISVRELTGDMQLTRAEIMTTQVIVTTPEKWDVVTRKSTGDTELVQKVKLLIIDEVHLLHEERGAVIESLVARTLRQVESTQSMVRIVGLSATLPNYLDVAEFLRVNPMAGLFFFDSSFRPVPLEQRFIGVKGKAGSKQANDNIERISYEKLVDMVNEGHQVMVFVHSRKDTVRTARSFISQAQKLGDSALFDCTDSPTFVQAEKEMMKWKNRDMKELFNHGFGVHHAGMLRSERNMTEKLFMNGNIKVLCCTATLAWGVNLPAAVVLIKGTQVYDAKRGGFVDLGITDVIQIFGRAGRPQFEQVGTGILCTSNDRLSHYLDAITQQHPIESRLQARLADNLNAEISLGTVTSIDEGVQWLGYTYLFVRMRKNPLSYGFGWNDVADDPFLGARRRTLIRDAAIRLHMLQMIVYDDNTGSFSSKDTGRIASDFYLLNNSVEVFNDMMKPTATEADIFSMLSMSGEFDGIKAREEEMKELERLLEEAAPCQVAGTTDSAAGKTNILLQSFISKAPIADSALVSDAAYVAQNATRISRALFLMALNRRWGKLARMLLSLCLSVERRIWSFEHPLTQFDLPVPILRNLENAGATVSDLREMELGEIGQIIHNSRMASKVAYALDRFPTLHIETEIAPITKNVLKVKINLEPEFIWDFKLHGKAQFFWIWVEDSDHLEILHFEKFILSKQKLDNLHELNFTVPLSDPLPSQIVVRALSDTWAGAESSVAVSFQHLIRPESETIQTKLLPLRPLPVSALHNPTIEAIYHKRFDYFNPMQTMIFHTLYNTDTNVLLGSPTGSGKTVAAELAIWWAFKTYPTSKVVYIAPMKALVRERVDDWNARITKPLNRKLVELTGDNTPDAASIKNADIIITTPEKFDGISRNWQSRKFVQEVSLIIMDEIHLLASDRGPILEMIVSRMNFVSAKTSRPVRLLGLSTAVANANDMASWLKVRDSGLFNFPSSVRPVPLEMYIDGFADNMGFCPLMKSMNKPAYLAIKTHSPTKPVLIFVASRRQTRLTALDIIHLCGMEDNPRRFLKMDEDELQQAISLAKDETLKLSLQFGIGLHHAGLVDSDRRISHELFASNKIQILIATSTLAWGVNLPAHLVIVKGTQFFDAKIEAYKDMDLTDVLQMMGRAGRPAFDTSGIAMVFTKESTKPFYKYFLNSGFPVESSLHKVIDDHLGAEITARTIKSRQEALDFLTWTFLFRRIHFNPTYYGIEDPSDEGINKWLVNLVDGAINNLDTSGCLNMYQDGRLGPTEFLKVSSYYYMSHKTMRHFLRHMKPRAAFKECLQWICSAIEYDELPVRHNEDLVNIEMSKEMRFPGEEMGLVMWDPHVKAYLLIQAFLSRVDLPIADYVQDTWTVLDQTLRILQAAIDTVTILGHLSTVMTLIRLMQCIKQACWFDDDPISTLPGLDLKKLPSNHPSRTSEDGMASLRDEYFDGVDKLTTLDQVGRMKGDKLDGFVKRLNVNRAYQKEFLRVAKSLPVADINVDHAQGNPTVTVNLVHKNPGMTKDFKMYTPKFHKVQKESWFVIIGDIEKDEIIALSRCSPRAANGGRGRGGNSDVSIKATLNIEAKYLGREVMLYCINDALDIRYQMEITL</sequence>
<dbReference type="PANTHER" id="PTHR47961:SF13">
    <property type="entry name" value="ACTIVATING SIGNAL COINTEGRATOR 1 COMPLEX SUBUNIT 3"/>
    <property type="match status" value="1"/>
</dbReference>
<dbReference type="SUPFAM" id="SSF81296">
    <property type="entry name" value="E set domains"/>
    <property type="match status" value="1"/>
</dbReference>
<comment type="caution">
    <text evidence="9">The sequence shown here is derived from an EMBL/GenBank/DDBJ whole genome shotgun (WGS) entry which is preliminary data.</text>
</comment>
<protein>
    <submittedName>
        <fullName evidence="9">Similar to Saccharomyces cerevisiae YGR271W SLH1 Putative RNA helicase related to Ski2p</fullName>
    </submittedName>
</protein>
<dbReference type="SMART" id="SM00973">
    <property type="entry name" value="Sec63"/>
    <property type="match status" value="2"/>
</dbReference>
<dbReference type="GO" id="GO:0004386">
    <property type="term" value="F:helicase activity"/>
    <property type="evidence" value="ECO:0007669"/>
    <property type="project" value="UniProtKB-KW"/>
</dbReference>
<dbReference type="FunFam" id="3.40.50.300:FF:000102">
    <property type="entry name" value="RNA helicase, activating signal cointegrator 1"/>
    <property type="match status" value="1"/>
</dbReference>
<keyword evidence="2" id="KW-0547">Nucleotide-binding</keyword>
<dbReference type="SUPFAM" id="SSF52540">
    <property type="entry name" value="P-loop containing nucleoside triphosphate hydrolases"/>
    <property type="match status" value="4"/>
</dbReference>
<dbReference type="GO" id="GO:0016787">
    <property type="term" value="F:hydrolase activity"/>
    <property type="evidence" value="ECO:0007669"/>
    <property type="project" value="UniProtKB-KW"/>
</dbReference>
<dbReference type="FunFam" id="2.60.40.150:FF:000241">
    <property type="entry name" value="Antiviral helicase SLH1"/>
    <property type="match status" value="1"/>
</dbReference>
<evidence type="ECO:0000256" key="5">
    <source>
        <dbReference type="ARBA" id="ARBA00022840"/>
    </source>
</evidence>
<gene>
    <name evidence="9" type="ORF">BN980_GECA01s10933g</name>
</gene>
<dbReference type="InterPro" id="IPR027417">
    <property type="entry name" value="P-loop_NTPase"/>
</dbReference>
<evidence type="ECO:0000256" key="2">
    <source>
        <dbReference type="ARBA" id="ARBA00022741"/>
    </source>
</evidence>
<dbReference type="InterPro" id="IPR004179">
    <property type="entry name" value="Sec63-dom"/>
</dbReference>
<keyword evidence="10" id="KW-1185">Reference proteome</keyword>
<evidence type="ECO:0000259" key="8">
    <source>
        <dbReference type="PROSITE" id="PS51194"/>
    </source>
</evidence>